<name>A0A1I2JQG9_9BACT</name>
<proteinExistence type="predicted"/>
<gene>
    <name evidence="1" type="ORF">SAMN04488541_105817</name>
</gene>
<protein>
    <submittedName>
        <fullName evidence="1">Uncharacterized protein</fullName>
    </submittedName>
</protein>
<keyword evidence="2" id="KW-1185">Reference proteome</keyword>
<dbReference type="AlphaFoldDB" id="A0A1I2JQG9"/>
<evidence type="ECO:0000313" key="2">
    <source>
        <dbReference type="Proteomes" id="UP000199513"/>
    </source>
</evidence>
<organism evidence="1 2">
    <name type="scientific">Thermoflexibacter ruber</name>
    <dbReference type="NCBI Taxonomy" id="1003"/>
    <lineage>
        <taxon>Bacteria</taxon>
        <taxon>Pseudomonadati</taxon>
        <taxon>Bacteroidota</taxon>
        <taxon>Cytophagia</taxon>
        <taxon>Cytophagales</taxon>
        <taxon>Thermoflexibacteraceae</taxon>
        <taxon>Thermoflexibacter</taxon>
    </lineage>
</organism>
<evidence type="ECO:0000313" key="1">
    <source>
        <dbReference type="EMBL" id="SFF56193.1"/>
    </source>
</evidence>
<dbReference type="EMBL" id="FONY01000058">
    <property type="protein sequence ID" value="SFF56193.1"/>
    <property type="molecule type" value="Genomic_DNA"/>
</dbReference>
<sequence length="184" mass="21771">MKYLVTVKKLFLTNKMSSKSLTLALIFNATFSFGQIILKKEDVATQFFVDSLLNTEFKNYKKIIINSILTNNYSDFFLYPACFNDKNIYVKIKSALLNKDTLTNTVLLSINLPNNLKKVILKNTHKVSKLKKLHFFIEVNRATFANPHYYVLIEVRSREYLYQYFFEISQENQILQWCKQEMIF</sequence>
<reference evidence="1 2" key="1">
    <citation type="submission" date="2016-10" db="EMBL/GenBank/DDBJ databases">
        <authorList>
            <person name="de Groot N.N."/>
        </authorList>
    </citation>
    <scope>NUCLEOTIDE SEQUENCE [LARGE SCALE GENOMIC DNA]</scope>
    <source>
        <strain>GEY</strain>
        <strain evidence="2">DSM 9560</strain>
    </source>
</reference>
<dbReference type="Proteomes" id="UP000199513">
    <property type="component" value="Unassembled WGS sequence"/>
</dbReference>
<dbReference type="STRING" id="1003.SAMN04488541_105817"/>
<accession>A0A1I2JQG9</accession>